<dbReference type="Gene3D" id="3.40.710.10">
    <property type="entry name" value="DD-peptidase/beta-lactamase superfamily"/>
    <property type="match status" value="2"/>
</dbReference>
<keyword evidence="3" id="KW-1003">Cell membrane</keyword>
<comment type="pathway">
    <text evidence="2">Cell wall biogenesis; peptidoglycan biosynthesis.</text>
</comment>
<evidence type="ECO:0000259" key="15">
    <source>
        <dbReference type="Pfam" id="PF00912"/>
    </source>
</evidence>
<name>A0A7T5VDM4_9BACT</name>
<evidence type="ECO:0000256" key="10">
    <source>
        <dbReference type="ARBA" id="ARBA00023136"/>
    </source>
</evidence>
<evidence type="ECO:0000256" key="9">
    <source>
        <dbReference type="ARBA" id="ARBA00022984"/>
    </source>
</evidence>
<dbReference type="GO" id="GO:0030288">
    <property type="term" value="C:outer membrane-bounded periplasmic space"/>
    <property type="evidence" value="ECO:0007669"/>
    <property type="project" value="TreeGrafter"/>
</dbReference>
<dbReference type="InterPro" id="IPR036950">
    <property type="entry name" value="PBP_transglycosylase"/>
</dbReference>
<dbReference type="KEGG" id="dog:HP555_07990"/>
<dbReference type="EMBL" id="CP054140">
    <property type="protein sequence ID" value="QQG65807.1"/>
    <property type="molecule type" value="Genomic_DNA"/>
</dbReference>
<dbReference type="GO" id="GO:0008955">
    <property type="term" value="F:peptidoglycan glycosyltransferase activity"/>
    <property type="evidence" value="ECO:0007669"/>
    <property type="project" value="UniProtKB-EC"/>
</dbReference>
<dbReference type="AlphaFoldDB" id="A0A7T5VDM4"/>
<evidence type="ECO:0000256" key="12">
    <source>
        <dbReference type="ARBA" id="ARBA00023316"/>
    </source>
</evidence>
<keyword evidence="12" id="KW-0961">Cell wall biogenesis/degradation</keyword>
<dbReference type="InterPro" id="IPR001264">
    <property type="entry name" value="Glyco_trans_51"/>
</dbReference>
<dbReference type="Pfam" id="PF00912">
    <property type="entry name" value="Transgly"/>
    <property type="match status" value="1"/>
</dbReference>
<evidence type="ECO:0000256" key="13">
    <source>
        <dbReference type="ARBA" id="ARBA00034000"/>
    </source>
</evidence>
<dbReference type="GO" id="GO:0009252">
    <property type="term" value="P:peptidoglycan biosynthetic process"/>
    <property type="evidence" value="ECO:0007669"/>
    <property type="project" value="UniProtKB-KW"/>
</dbReference>
<keyword evidence="7" id="KW-0808">Transferase</keyword>
<comment type="catalytic activity">
    <reaction evidence="13">
        <text>Preferential cleavage: (Ac)2-L-Lys-D-Ala-|-D-Ala. Also transpeptidation of peptidyl-alanyl moieties that are N-acyl substituents of D-alanine.</text>
        <dbReference type="EC" id="3.4.16.4"/>
    </reaction>
</comment>
<keyword evidence="9" id="KW-0573">Peptidoglycan synthesis</keyword>
<feature type="domain" description="Glycosyl transferase family 51" evidence="15">
    <location>
        <begin position="69"/>
        <end position="244"/>
    </location>
</feature>
<evidence type="ECO:0000256" key="11">
    <source>
        <dbReference type="ARBA" id="ARBA00023268"/>
    </source>
</evidence>
<dbReference type="SUPFAM" id="SSF53955">
    <property type="entry name" value="Lysozyme-like"/>
    <property type="match status" value="1"/>
</dbReference>
<evidence type="ECO:0000256" key="3">
    <source>
        <dbReference type="ARBA" id="ARBA00022475"/>
    </source>
</evidence>
<protein>
    <submittedName>
        <fullName evidence="16">Transglycosylase domain-containing protein</fullName>
    </submittedName>
</protein>
<comment type="catalytic activity">
    <reaction evidence="14">
        <text>[GlcNAc-(1-&gt;4)-Mur2Ac(oyl-L-Ala-gamma-D-Glu-L-Lys-D-Ala-D-Ala)](n)-di-trans,octa-cis-undecaprenyl diphosphate + beta-D-GlcNAc-(1-&gt;4)-Mur2Ac(oyl-L-Ala-gamma-D-Glu-L-Lys-D-Ala-D-Ala)-di-trans,octa-cis-undecaprenyl diphosphate = [GlcNAc-(1-&gt;4)-Mur2Ac(oyl-L-Ala-gamma-D-Glu-L-Lys-D-Ala-D-Ala)](n+1)-di-trans,octa-cis-undecaprenyl diphosphate + di-trans,octa-cis-undecaprenyl diphosphate + H(+)</text>
        <dbReference type="Rhea" id="RHEA:23708"/>
        <dbReference type="Rhea" id="RHEA-COMP:9602"/>
        <dbReference type="Rhea" id="RHEA-COMP:9603"/>
        <dbReference type="ChEBI" id="CHEBI:15378"/>
        <dbReference type="ChEBI" id="CHEBI:58405"/>
        <dbReference type="ChEBI" id="CHEBI:60033"/>
        <dbReference type="ChEBI" id="CHEBI:78435"/>
        <dbReference type="EC" id="2.4.99.28"/>
    </reaction>
</comment>
<dbReference type="InterPro" id="IPR050396">
    <property type="entry name" value="Glycosyltr_51/Transpeptidase"/>
</dbReference>
<dbReference type="GO" id="GO:0009002">
    <property type="term" value="F:serine-type D-Ala-D-Ala carboxypeptidase activity"/>
    <property type="evidence" value="ECO:0007669"/>
    <property type="project" value="UniProtKB-EC"/>
</dbReference>
<gene>
    <name evidence="16" type="ORF">HP555_07990</name>
</gene>
<dbReference type="Proteomes" id="UP000596092">
    <property type="component" value="Chromosome"/>
</dbReference>
<keyword evidence="6" id="KW-0328">Glycosyltransferase</keyword>
<keyword evidence="5" id="KW-0378">Hydrolase</keyword>
<evidence type="ECO:0000313" key="16">
    <source>
        <dbReference type="EMBL" id="QQG65807.1"/>
    </source>
</evidence>
<dbReference type="GO" id="GO:0005886">
    <property type="term" value="C:plasma membrane"/>
    <property type="evidence" value="ECO:0007669"/>
    <property type="project" value="UniProtKB-SubCell"/>
</dbReference>
<evidence type="ECO:0000256" key="7">
    <source>
        <dbReference type="ARBA" id="ARBA00022679"/>
    </source>
</evidence>
<evidence type="ECO:0000313" key="17">
    <source>
        <dbReference type="Proteomes" id="UP000596092"/>
    </source>
</evidence>
<dbReference type="RefSeq" id="WP_199261315.1">
    <property type="nucleotide sequence ID" value="NZ_CP054140.1"/>
</dbReference>
<dbReference type="SUPFAM" id="SSF56601">
    <property type="entry name" value="beta-lactamase/transpeptidase-like"/>
    <property type="match status" value="2"/>
</dbReference>
<dbReference type="PANTHER" id="PTHR32282:SF11">
    <property type="entry name" value="PENICILLIN-BINDING PROTEIN 1B"/>
    <property type="match status" value="1"/>
</dbReference>
<evidence type="ECO:0000256" key="8">
    <source>
        <dbReference type="ARBA" id="ARBA00022960"/>
    </source>
</evidence>
<sequence length="1090" mass="121325">MLKLIKYCCALFLFLLILLAALGAGSFYYFIVLAPAPETEEAAISEILGRESPVYYRDGQTKLGVIFEGIHRQYVSYEDIPKAFVSALLAAEDKQFFHHVGFEISGIIRASIANLRAGRVVQGGSTITQQTAKNLFKRESRSIRAKLKELVYALRLERKYSKEKIFEFYTNQFFVSGNGHGLGVAARYFFDKEPEELTLLECAFIAGSVKRPNYYNPFLKKNLANAEEVRQRIDERVRYVLDQMRKEGMLSEAEYTSLQTDDLVFKQGKMGFSQSTAMDLVREGVETPFIADSLEENGISNISTSGVRIITSLDPEVQHSTMQALRKHLSQLDVRLRGYQQTKVQAEYNDMEYRGDEDVSPGNFVFGLIAAVHDARGKEPEVRVHFDDGRLEGLIDAAGLTRLANAYAMYTRGAGTATMVDRKALVRQMKVGDKVYASVRGRVETGGLLLDLERYPKVEGAAFVVQEGAIRAMSGGMSNLNFNRATTAKRLMGSTFKTFLLTAALQMGWSPVDMISNSRQTFVFSNRPYSPQPDHNSPFSSVSLSWAGVTSENVAVIWLLYHLTDHLTLPMIRELATKVDMAPRVVNGKTEDKQRYRERIRDSFGITISRQYLDYAAYAGAVRALQPDFIFDGREEEYNQLQRMRFDDFHAARSLIPALQAFRTDLAFSGHRINPDVIFEDPESAMAMSGGQMARTGGGRYVFTLRQNLPDHWVPVSPAELIDHLTLLDAADLDTFWQDQVLLNGTVTATTVQQVEQQLHVERGKLGPDTLYSLDVLAEVRDFRVMLGLQYLVQFARECGVNSRFEPVLSSPLGSNVVSLSELTRMYETLITGFRYDSADASTLILAELDGKVDPDSAAIIERIETPEGRVVYSRQAHKVRVVDAKSAAGTANILQNVISYGTGRYALNHVKLRSDAADRNRLLGKSGQPYPLLGKTGTANEYRNSAFVGYVPVLNADQSSLVLDGGYTVGVYAGYDHNAPMVRGGFRVTGSVGALPAWSAIVQSLLETEKIADRIDIADLAFNGLTLQYPEVQQVFLPVLPRQGGAVRGTAGLRQTAAPKYPASLCFGSVDADGRFKPNRLFMPYWKNQ</sequence>
<keyword evidence="11" id="KW-0511">Multifunctional enzyme</keyword>
<keyword evidence="4" id="KW-0121">Carboxypeptidase</keyword>
<dbReference type="GO" id="GO:0006508">
    <property type="term" value="P:proteolysis"/>
    <property type="evidence" value="ECO:0007669"/>
    <property type="project" value="UniProtKB-KW"/>
</dbReference>
<dbReference type="Gene3D" id="1.10.3810.10">
    <property type="entry name" value="Biosynthetic peptidoglycan transglycosylase-like"/>
    <property type="match status" value="1"/>
</dbReference>
<accession>A0A7T5VDM4</accession>
<dbReference type="InterPro" id="IPR012338">
    <property type="entry name" value="Beta-lactam/transpept-like"/>
</dbReference>
<keyword evidence="8" id="KW-0133">Cell shape</keyword>
<evidence type="ECO:0000256" key="4">
    <source>
        <dbReference type="ARBA" id="ARBA00022645"/>
    </source>
</evidence>
<keyword evidence="17" id="KW-1185">Reference proteome</keyword>
<organism evidence="16 17">
    <name type="scientific">Desulfobulbus oligotrophicus</name>
    <dbReference type="NCBI Taxonomy" id="1909699"/>
    <lineage>
        <taxon>Bacteria</taxon>
        <taxon>Pseudomonadati</taxon>
        <taxon>Thermodesulfobacteriota</taxon>
        <taxon>Desulfobulbia</taxon>
        <taxon>Desulfobulbales</taxon>
        <taxon>Desulfobulbaceae</taxon>
        <taxon>Desulfobulbus</taxon>
    </lineage>
</organism>
<comment type="subcellular location">
    <subcellularLocation>
        <location evidence="1">Cell membrane</location>
    </subcellularLocation>
</comment>
<evidence type="ECO:0000256" key="5">
    <source>
        <dbReference type="ARBA" id="ARBA00022670"/>
    </source>
</evidence>
<dbReference type="GO" id="GO:0071555">
    <property type="term" value="P:cell wall organization"/>
    <property type="evidence" value="ECO:0007669"/>
    <property type="project" value="UniProtKB-KW"/>
</dbReference>
<evidence type="ECO:0000256" key="14">
    <source>
        <dbReference type="ARBA" id="ARBA00049902"/>
    </source>
</evidence>
<evidence type="ECO:0000256" key="2">
    <source>
        <dbReference type="ARBA" id="ARBA00004752"/>
    </source>
</evidence>
<dbReference type="PANTHER" id="PTHR32282">
    <property type="entry name" value="BINDING PROTEIN TRANSPEPTIDASE, PUTATIVE-RELATED"/>
    <property type="match status" value="1"/>
</dbReference>
<dbReference type="InterPro" id="IPR023346">
    <property type="entry name" value="Lysozyme-like_dom_sf"/>
</dbReference>
<evidence type="ECO:0000256" key="6">
    <source>
        <dbReference type="ARBA" id="ARBA00022676"/>
    </source>
</evidence>
<reference evidence="16 17" key="1">
    <citation type="submission" date="2020-05" db="EMBL/GenBank/DDBJ databases">
        <title>Complete genome of Desulfobulbus oligotrophicus.</title>
        <authorList>
            <person name="Podar M."/>
        </authorList>
    </citation>
    <scope>NUCLEOTIDE SEQUENCE [LARGE SCALE GENOMIC DNA]</scope>
    <source>
        <strain evidence="16 17">Prop6</strain>
    </source>
</reference>
<dbReference type="GO" id="GO:0008360">
    <property type="term" value="P:regulation of cell shape"/>
    <property type="evidence" value="ECO:0007669"/>
    <property type="project" value="UniProtKB-KW"/>
</dbReference>
<evidence type="ECO:0000256" key="1">
    <source>
        <dbReference type="ARBA" id="ARBA00004236"/>
    </source>
</evidence>
<proteinExistence type="predicted"/>
<keyword evidence="5" id="KW-0645">Protease</keyword>
<keyword evidence="10" id="KW-0472">Membrane</keyword>